<accession>A0AAV9PPS8</accession>
<comment type="caution">
    <text evidence="1">The sequence shown here is derived from an EMBL/GenBank/DDBJ whole genome shotgun (WGS) entry which is preliminary data.</text>
</comment>
<evidence type="ECO:0000313" key="2">
    <source>
        <dbReference type="Proteomes" id="UP001345827"/>
    </source>
</evidence>
<name>A0AAV9PPS8_9PEZI</name>
<protein>
    <submittedName>
        <fullName evidence="1">Uncharacterized protein</fullName>
    </submittedName>
</protein>
<reference evidence="1 2" key="1">
    <citation type="submission" date="2023-06" db="EMBL/GenBank/DDBJ databases">
        <title>Black Yeasts Isolated from many extreme environments.</title>
        <authorList>
            <person name="Coleine C."/>
            <person name="Stajich J.E."/>
            <person name="Selbmann L."/>
        </authorList>
    </citation>
    <scope>NUCLEOTIDE SEQUENCE [LARGE SCALE GENOMIC DNA]</scope>
    <source>
        <strain evidence="1 2">CCFEE 5887</strain>
    </source>
</reference>
<dbReference type="EMBL" id="JAXLQG010000130">
    <property type="protein sequence ID" value="KAK5527378.1"/>
    <property type="molecule type" value="Genomic_DNA"/>
</dbReference>
<keyword evidence="2" id="KW-1185">Reference proteome</keyword>
<sequence>MLGEDDIDSPFELALASFPVRSTDTNNVFLKLSRVYRIVRRIFLRLKLLNLGQ</sequence>
<dbReference type="AlphaFoldDB" id="A0AAV9PPS8"/>
<proteinExistence type="predicted"/>
<dbReference type="Proteomes" id="UP001345827">
    <property type="component" value="Unassembled WGS sequence"/>
</dbReference>
<feature type="non-terminal residue" evidence="1">
    <location>
        <position position="53"/>
    </location>
</feature>
<organism evidence="1 2">
    <name type="scientific">Vermiconidia calcicola</name>
    <dbReference type="NCBI Taxonomy" id="1690605"/>
    <lineage>
        <taxon>Eukaryota</taxon>
        <taxon>Fungi</taxon>
        <taxon>Dikarya</taxon>
        <taxon>Ascomycota</taxon>
        <taxon>Pezizomycotina</taxon>
        <taxon>Dothideomycetes</taxon>
        <taxon>Dothideomycetidae</taxon>
        <taxon>Mycosphaerellales</taxon>
        <taxon>Extremaceae</taxon>
        <taxon>Vermiconidia</taxon>
    </lineage>
</organism>
<gene>
    <name evidence="1" type="ORF">LTR25_011241</name>
</gene>
<evidence type="ECO:0000313" key="1">
    <source>
        <dbReference type="EMBL" id="KAK5527378.1"/>
    </source>
</evidence>